<dbReference type="Pfam" id="PF20155">
    <property type="entry name" value="TMP_3"/>
    <property type="match status" value="1"/>
</dbReference>
<dbReference type="RefSeq" id="WP_119700877.1">
    <property type="nucleotide sequence ID" value="NZ_QJSA01000004.1"/>
</dbReference>
<evidence type="ECO:0000313" key="3">
    <source>
        <dbReference type="EMBL" id="RHW21881.1"/>
    </source>
</evidence>
<keyword evidence="4" id="KW-1185">Reference proteome</keyword>
<feature type="compositionally biased region" description="Polar residues" evidence="1">
    <location>
        <begin position="32"/>
        <end position="48"/>
    </location>
</feature>
<dbReference type="NCBIfam" id="TIGR02675">
    <property type="entry name" value="tape_meas_nterm"/>
    <property type="match status" value="1"/>
</dbReference>
<protein>
    <submittedName>
        <fullName evidence="3">Tail length tape measure protein</fullName>
    </submittedName>
</protein>
<feature type="region of interest" description="Disordered" evidence="1">
    <location>
        <begin position="32"/>
        <end position="63"/>
    </location>
</feature>
<accession>A0A396S6X5</accession>
<dbReference type="OrthoDB" id="79849at2"/>
<name>A0A396S6X5_9PSED</name>
<proteinExistence type="predicted"/>
<reference evidence="3 4" key="1">
    <citation type="submission" date="2018-06" db="EMBL/GenBank/DDBJ databases">
        <title>Pseudomonas jilinensis sp. nov., isolated from the production water of Jilin Oilfield in China.</title>
        <authorList>
            <person name="Wang J."/>
        </authorList>
    </citation>
    <scope>NUCLEOTIDE SEQUENCE [LARGE SCALE GENOMIC DNA]</scope>
    <source>
        <strain evidence="3 4">JS15-10A1</strain>
    </source>
</reference>
<feature type="region of interest" description="Disordered" evidence="1">
    <location>
        <begin position="672"/>
        <end position="698"/>
    </location>
</feature>
<dbReference type="AlphaFoldDB" id="A0A396S6X5"/>
<gene>
    <name evidence="3" type="ORF">C2846_05305</name>
</gene>
<comment type="caution">
    <text evidence="3">The sequence shown here is derived from an EMBL/GenBank/DDBJ whole genome shotgun (WGS) entry which is preliminary data.</text>
</comment>
<evidence type="ECO:0000259" key="2">
    <source>
        <dbReference type="Pfam" id="PF20155"/>
    </source>
</evidence>
<dbReference type="EMBL" id="QJSA01000004">
    <property type="protein sequence ID" value="RHW21881.1"/>
    <property type="molecule type" value="Genomic_DNA"/>
</dbReference>
<dbReference type="InterPro" id="IPR013491">
    <property type="entry name" value="Tape_meas_N"/>
</dbReference>
<organism evidence="3 4">
    <name type="scientific">Pseudomonas jilinensis</name>
    <dbReference type="NCBI Taxonomy" id="2078689"/>
    <lineage>
        <taxon>Bacteria</taxon>
        <taxon>Pseudomonadati</taxon>
        <taxon>Pseudomonadota</taxon>
        <taxon>Gammaproteobacteria</taxon>
        <taxon>Pseudomonadales</taxon>
        <taxon>Pseudomonadaceae</taxon>
        <taxon>Pseudomonas</taxon>
    </lineage>
</organism>
<feature type="domain" description="Tape measure protein N-terminal" evidence="2">
    <location>
        <begin position="123"/>
        <end position="312"/>
    </location>
</feature>
<evidence type="ECO:0000256" key="1">
    <source>
        <dbReference type="SAM" id="MobiDB-lite"/>
    </source>
</evidence>
<dbReference type="Proteomes" id="UP000265745">
    <property type="component" value="Unassembled WGS sequence"/>
</dbReference>
<evidence type="ECO:0000313" key="4">
    <source>
        <dbReference type="Proteomes" id="UP000265745"/>
    </source>
</evidence>
<sequence length="1200" mass="126956">MAGNGNLTLALRIQADLKQAQDALKQLDSTLGSVNQSAQSTSRTTGSAGNALDGMQGAAGRAADQTNRYSVAADQAARRSAAASQGIDQVSRSADQSNPALDRLTRRVTAIAGSFLGLQAASRAITMVDDYGQMASRIEQVTRSTAEYEQVQARLRDSANDTYRPLQEAQELYIRTAEALRSLGYETTATLDITDSFSLLLVTNAASADRAASAIDAYSKAIQTGRVSSDQWQSMIAAMPTVVNAIAEATGKSAEEIRRLGIEGKLALQDLNEGLRQSLEENRQAAEDMPTTVADAYVKLGNALQVYLGEANRSTEMTQALAWAITQLGENIELIGNVLGVVAAGALARYITSLGLSTKAAIADTLAKRAAAAEELRLAQAQAASTASALASARAQQGLTVSHTQVAAAAAAHEAATRRLVAAQAAMRGVTSLLGGPAGIVMLAASAAASFFLFRDSSDALASSLGNLDEPLDAVLGRLQQLSEIEQKAQMQGLADQIDGLRGEAHSAAQEIRETIAQALYGPRLDRVPSRELEQAFAPLMEAAGKAAQGIEVDWQAAMDALRNASGVPERLSRQVLDMAANQARASREATEMKARHDELAAALDNSTRAINDGNNALKTNSKEAEDYLQRLRRQTEDLLDPSIRGRVERDIRDREELRNATDELKQAALEEAAAQDAANEARRRARPGRQAVSEAEREAKAIEGYVKQLERQAATFGMTAAQVRNYELAERGLSGAMLARAQSALTVLESSEKERQVAQDLIELDQIRAELLRAQGREAEALTIEIEQRYGELMTRLQERGDTAGLEIVNGLINIEQARARLNELQSVVDQVFSSTARQEQSVQAQLAAGLITEGEARRRIIELHQQQAAEVERLLPQMEELARTTGDPAALENVQRIRAELENMQYITNDLIRAFRDGLQGGIEEALMGLVRGTHDLRDALESLVLGIADSMARLAAEQLADMATQSVLNLFGSGADAAADAAGATATATAITTATTAGATAMGTGITTGGTAAASAMGAAITTAGASAAAAMASAIAGASAGNALGGAYTGAFGFAGGGQIRGPGTNTSDSIPIWASDEEFMTRAAVVKQPGALDFLEDFNARGMSALDEWAMSRWYRHSTGGLVGVPAPSLPSPGLSGTSLAEPAKMSTNLKNSVNLYAVQRPEDVAAMAWGKAGQEHFMVYLQQHGAEVRQLLGF</sequence>